<name>A0A7C5EMJ5_9BACT</name>
<evidence type="ECO:0000313" key="1">
    <source>
        <dbReference type="EMBL" id="HGZ11062.1"/>
    </source>
</evidence>
<proteinExistence type="predicted"/>
<reference evidence="1" key="1">
    <citation type="journal article" date="2020" name="mSystems">
        <title>Genome- and Community-Level Interaction Insights into Carbon Utilization and Element Cycling Functions of Hydrothermarchaeota in Hydrothermal Sediment.</title>
        <authorList>
            <person name="Zhou Z."/>
            <person name="Liu Y."/>
            <person name="Xu W."/>
            <person name="Pan J."/>
            <person name="Luo Z.H."/>
            <person name="Li M."/>
        </authorList>
    </citation>
    <scope>NUCLEOTIDE SEQUENCE [LARGE SCALE GENOMIC DNA]</scope>
    <source>
        <strain evidence="1">SpSt-853</strain>
    </source>
</reference>
<comment type="caution">
    <text evidence="1">The sequence shown here is derived from an EMBL/GenBank/DDBJ whole genome shotgun (WGS) entry which is preliminary data.</text>
</comment>
<organism evidence="1">
    <name type="scientific">Desulfobacca acetoxidans</name>
    <dbReference type="NCBI Taxonomy" id="60893"/>
    <lineage>
        <taxon>Bacteria</taxon>
        <taxon>Pseudomonadati</taxon>
        <taxon>Thermodesulfobacteriota</taxon>
        <taxon>Desulfobaccia</taxon>
        <taxon>Desulfobaccales</taxon>
        <taxon>Desulfobaccaceae</taxon>
        <taxon>Desulfobacca</taxon>
    </lineage>
</organism>
<protein>
    <recommendedName>
        <fullName evidence="2">PBS lyase</fullName>
    </recommendedName>
</protein>
<sequence>MLNLSRESTKPPYCPFCRQIIPRPHEVEGLWFEFDGGVCSCGTHFAVDPTARNGGAVLLQALVQACDGDWDYALSLAPEVDYEEAYLGRYNSQTHRVGGLAFGTIYFVRLKEKAPHAEVVSAK</sequence>
<dbReference type="AlphaFoldDB" id="A0A7C5EMJ5"/>
<accession>A0A7C5EMJ5</accession>
<gene>
    <name evidence="1" type="ORF">ENW48_02435</name>
</gene>
<evidence type="ECO:0008006" key="2">
    <source>
        <dbReference type="Google" id="ProtNLM"/>
    </source>
</evidence>
<dbReference type="EMBL" id="DTKJ01000016">
    <property type="protein sequence ID" value="HGZ11062.1"/>
    <property type="molecule type" value="Genomic_DNA"/>
</dbReference>